<evidence type="ECO:0000313" key="2">
    <source>
        <dbReference type="Proteomes" id="UP000708208"/>
    </source>
</evidence>
<reference evidence="1" key="1">
    <citation type="submission" date="2021-06" db="EMBL/GenBank/DDBJ databases">
        <authorList>
            <person name="Hodson N. C."/>
            <person name="Mongue J. A."/>
            <person name="Jaron S. K."/>
        </authorList>
    </citation>
    <scope>NUCLEOTIDE SEQUENCE</scope>
</reference>
<proteinExistence type="predicted"/>
<gene>
    <name evidence="1" type="ORF">AFUS01_LOCUS40067</name>
</gene>
<accession>A0A8J2PNH7</accession>
<evidence type="ECO:0000313" key="1">
    <source>
        <dbReference type="EMBL" id="CAG7830250.1"/>
    </source>
</evidence>
<organism evidence="1 2">
    <name type="scientific">Allacma fusca</name>
    <dbReference type="NCBI Taxonomy" id="39272"/>
    <lineage>
        <taxon>Eukaryota</taxon>
        <taxon>Metazoa</taxon>
        <taxon>Ecdysozoa</taxon>
        <taxon>Arthropoda</taxon>
        <taxon>Hexapoda</taxon>
        <taxon>Collembola</taxon>
        <taxon>Symphypleona</taxon>
        <taxon>Sminthuridae</taxon>
        <taxon>Allacma</taxon>
    </lineage>
</organism>
<comment type="caution">
    <text evidence="1">The sequence shown here is derived from an EMBL/GenBank/DDBJ whole genome shotgun (WGS) entry which is preliminary data.</text>
</comment>
<sequence>MEDGSQPLDLGSGIVWDSYSDKVKAFCVAFAPKRNDYVRIQITPKHHLQDKCKGFILSSVKIEPAALACFGCRRKTVHPIF</sequence>
<protein>
    <submittedName>
        <fullName evidence="1">Uncharacterized protein</fullName>
    </submittedName>
</protein>
<dbReference type="AlphaFoldDB" id="A0A8J2PNH7"/>
<name>A0A8J2PNH7_9HEXA</name>
<dbReference type="EMBL" id="CAJVCH010554936">
    <property type="protein sequence ID" value="CAG7830250.1"/>
    <property type="molecule type" value="Genomic_DNA"/>
</dbReference>
<keyword evidence="2" id="KW-1185">Reference proteome</keyword>
<dbReference type="Proteomes" id="UP000708208">
    <property type="component" value="Unassembled WGS sequence"/>
</dbReference>